<dbReference type="EMBL" id="MZGX01000003">
    <property type="protein sequence ID" value="OPX45640.1"/>
    <property type="molecule type" value="Genomic_DNA"/>
</dbReference>
<gene>
    <name evidence="2" type="ORF">CLHUN_05770</name>
</gene>
<keyword evidence="1" id="KW-0472">Membrane</keyword>
<accession>A0A1V4SP60</accession>
<keyword evidence="1" id="KW-1133">Transmembrane helix</keyword>
<evidence type="ECO:0000313" key="2">
    <source>
        <dbReference type="EMBL" id="OPX45640.1"/>
    </source>
</evidence>
<sequence length="380" mass="43971">MFRIQAITCLTGCILAVSGLLYKSVKTSIDVKNVASEGSRGILFYIDRILSRKFISIVMNHIVKDKRFFINRYLSKILELSEAGINIKQFYFIKLSVFIVSAALFAAVMSSNINYHTRRIIETSEIETVSAAIGTSSLNKPDYKLYKHIYDKLDSKSLWRKSYQEQHYIVEEVVAKIFNTSDSRDIDEKTKWFLDIFTKTQSIDNKHMDYALGMLISFCLPDLFLLVKWLIIGSICKREVIKLEYVFELLSKVDGMKTIDIVRQLEKSSKIYSKYFQEFLQIFSFDKRKAFALLKDKNIKSLANLSGILEIYSMTDKEIAVQILEREIIERDEAVLLTADETVDLIDIIAFLSIVPIVYELARLMLNPMLDMVYRAFEVV</sequence>
<keyword evidence="1" id="KW-0812">Transmembrane</keyword>
<evidence type="ECO:0000256" key="1">
    <source>
        <dbReference type="SAM" id="Phobius"/>
    </source>
</evidence>
<proteinExistence type="predicted"/>
<comment type="caution">
    <text evidence="2">The sequence shown here is derived from an EMBL/GenBank/DDBJ whole genome shotgun (WGS) entry which is preliminary data.</text>
</comment>
<reference evidence="2 3" key="1">
    <citation type="submission" date="2017-03" db="EMBL/GenBank/DDBJ databases">
        <title>Genome sequence of Clostridium hungatei DSM 14427.</title>
        <authorList>
            <person name="Poehlein A."/>
            <person name="Daniel R."/>
        </authorList>
    </citation>
    <scope>NUCLEOTIDE SEQUENCE [LARGE SCALE GENOMIC DNA]</scope>
    <source>
        <strain evidence="2 3">DSM 14427</strain>
    </source>
</reference>
<keyword evidence="3" id="KW-1185">Reference proteome</keyword>
<dbReference type="AlphaFoldDB" id="A0A1V4SP60"/>
<dbReference type="OrthoDB" id="1737405at2"/>
<dbReference type="Proteomes" id="UP000191554">
    <property type="component" value="Unassembled WGS sequence"/>
</dbReference>
<feature type="transmembrane region" description="Helical" evidence="1">
    <location>
        <begin position="90"/>
        <end position="109"/>
    </location>
</feature>
<dbReference type="STRING" id="48256.CLHUN_05770"/>
<evidence type="ECO:0000313" key="3">
    <source>
        <dbReference type="Proteomes" id="UP000191554"/>
    </source>
</evidence>
<dbReference type="RefSeq" id="WP_080063049.1">
    <property type="nucleotide sequence ID" value="NZ_MZGX01000003.1"/>
</dbReference>
<name>A0A1V4SP60_RUMHU</name>
<organism evidence="2 3">
    <name type="scientific">Ruminiclostridium hungatei</name>
    <name type="common">Clostridium hungatei</name>
    <dbReference type="NCBI Taxonomy" id="48256"/>
    <lineage>
        <taxon>Bacteria</taxon>
        <taxon>Bacillati</taxon>
        <taxon>Bacillota</taxon>
        <taxon>Clostridia</taxon>
        <taxon>Eubacteriales</taxon>
        <taxon>Oscillospiraceae</taxon>
        <taxon>Ruminiclostridium</taxon>
    </lineage>
</organism>
<feature type="transmembrane region" description="Helical" evidence="1">
    <location>
        <begin position="210"/>
        <end position="231"/>
    </location>
</feature>
<protein>
    <submittedName>
        <fullName evidence="2">Uncharacterized protein</fullName>
    </submittedName>
</protein>